<dbReference type="Pfam" id="PF04055">
    <property type="entry name" value="Radical_SAM"/>
    <property type="match status" value="1"/>
</dbReference>
<dbReference type="InterPro" id="IPR023404">
    <property type="entry name" value="rSAM_horseshoe"/>
</dbReference>
<dbReference type="Proteomes" id="UP001596143">
    <property type="component" value="Unassembled WGS sequence"/>
</dbReference>
<evidence type="ECO:0000256" key="5">
    <source>
        <dbReference type="ARBA" id="ARBA00023014"/>
    </source>
</evidence>
<gene>
    <name evidence="8" type="ORF">ACFPTR_02820</name>
</gene>
<protein>
    <submittedName>
        <fullName evidence="8">B12-binding domain-containing radical SAM protein</fullName>
    </submittedName>
</protein>
<name>A0ABW0U655_9BACI</name>
<sequence length="584" mass="69332">MRVVVSTLNAKYIHTCLALRYLKAYAEPEYDVEMAEYTIHDPAMNIVTDLFEKNPDVIGFSCYIWNIEETIVVASMLKKIKPELKIVFGGPEVTYDTEYWMERIPFVDFIVRNEGEETFKQLLDEISSNEEYHLILGLAHRKDGEVVINPPRPKLDLTTLPSPYRFEEDKEALSKRITYFETSRGCPFSCQFCLSSIEYGVRYFDIEIVKRDLLYLIENGAKMIKFVDRTFNIQREYAKEIFQFLIDNHQGCQFQFEITADIMPPELLQFLNDNAPPGIFRFEIGVQSTNDETNKLVKRHQNMEKLERTVRMVKEGGKVVQHLDLIAGLPEEDYDRFKKTFNDVFDMRPEELQLGFLKMLRGTGLRINAKQFGYVYMDHAPYEMLSNKVMSFADIARIKRVEVILDKYWNDHRTDHTVEYLVTHVFPTPFDFFQSFGDFWYEQGWRKIGHQLDDLYNRLYLFLQQEAPSSLRVVESLMTYDYLLHHNHKPRNLWKEATFTKQELTELFEWIENHRDELQLPEDMMKHQWKKHTIIEKLNFSLDSYLKKGNMIEEEELVLVYYDVKRQTKVVRSFAREDIAVNAK</sequence>
<dbReference type="InterPro" id="IPR058240">
    <property type="entry name" value="rSAM_sf"/>
</dbReference>
<keyword evidence="5" id="KW-0411">Iron-sulfur</keyword>
<dbReference type="InterPro" id="IPR006158">
    <property type="entry name" value="Cobalamin-bd"/>
</dbReference>
<evidence type="ECO:0000256" key="2">
    <source>
        <dbReference type="ARBA" id="ARBA00022691"/>
    </source>
</evidence>
<dbReference type="SUPFAM" id="SSF102114">
    <property type="entry name" value="Radical SAM enzymes"/>
    <property type="match status" value="1"/>
</dbReference>
<evidence type="ECO:0000313" key="8">
    <source>
        <dbReference type="EMBL" id="MFC5627826.1"/>
    </source>
</evidence>
<evidence type="ECO:0000256" key="1">
    <source>
        <dbReference type="ARBA" id="ARBA00001966"/>
    </source>
</evidence>
<comment type="caution">
    <text evidence="8">The sequence shown here is derived from an EMBL/GenBank/DDBJ whole genome shotgun (WGS) entry which is preliminary data.</text>
</comment>
<evidence type="ECO:0000256" key="3">
    <source>
        <dbReference type="ARBA" id="ARBA00022723"/>
    </source>
</evidence>
<dbReference type="PANTHER" id="PTHR43409">
    <property type="entry name" value="ANAEROBIC MAGNESIUM-PROTOPORPHYRIN IX MONOMETHYL ESTER CYCLASE-RELATED"/>
    <property type="match status" value="1"/>
</dbReference>
<organism evidence="8 9">
    <name type="scientific">Aliibacillus thermotolerans</name>
    <dbReference type="NCBI Taxonomy" id="1834418"/>
    <lineage>
        <taxon>Bacteria</taxon>
        <taxon>Bacillati</taxon>
        <taxon>Bacillota</taxon>
        <taxon>Bacilli</taxon>
        <taxon>Bacillales</taxon>
        <taxon>Bacillaceae</taxon>
        <taxon>Aliibacillus</taxon>
    </lineage>
</organism>
<dbReference type="SUPFAM" id="SSF52242">
    <property type="entry name" value="Cobalamin (vitamin B12)-binding domain"/>
    <property type="match status" value="1"/>
</dbReference>
<reference evidence="9" key="1">
    <citation type="journal article" date="2019" name="Int. J. Syst. Evol. Microbiol.">
        <title>The Global Catalogue of Microorganisms (GCM) 10K type strain sequencing project: providing services to taxonomists for standard genome sequencing and annotation.</title>
        <authorList>
            <consortium name="The Broad Institute Genomics Platform"/>
            <consortium name="The Broad Institute Genome Sequencing Center for Infectious Disease"/>
            <person name="Wu L."/>
            <person name="Ma J."/>
        </authorList>
    </citation>
    <scope>NUCLEOTIDE SEQUENCE [LARGE SCALE GENOMIC DNA]</scope>
    <source>
        <strain evidence="9">CGMCC 1.15790</strain>
    </source>
</reference>
<dbReference type="PANTHER" id="PTHR43409:SF16">
    <property type="entry name" value="SLR0320 PROTEIN"/>
    <property type="match status" value="1"/>
</dbReference>
<dbReference type="InterPro" id="IPR036724">
    <property type="entry name" value="Cobalamin-bd_sf"/>
</dbReference>
<accession>A0ABW0U655</accession>
<evidence type="ECO:0000313" key="9">
    <source>
        <dbReference type="Proteomes" id="UP001596143"/>
    </source>
</evidence>
<keyword evidence="4" id="KW-0408">Iron</keyword>
<dbReference type="InterPro" id="IPR051198">
    <property type="entry name" value="BchE-like"/>
</dbReference>
<evidence type="ECO:0000259" key="7">
    <source>
        <dbReference type="PROSITE" id="PS51918"/>
    </source>
</evidence>
<dbReference type="Gene3D" id="3.40.50.280">
    <property type="entry name" value="Cobalamin-binding domain"/>
    <property type="match status" value="1"/>
</dbReference>
<dbReference type="Gene3D" id="3.80.30.20">
    <property type="entry name" value="tm_1862 like domain"/>
    <property type="match status" value="1"/>
</dbReference>
<dbReference type="SFLD" id="SFLDG01123">
    <property type="entry name" value="methyltransferase_(Class_B)"/>
    <property type="match status" value="1"/>
</dbReference>
<feature type="domain" description="B12-binding" evidence="6">
    <location>
        <begin position="1"/>
        <end position="133"/>
    </location>
</feature>
<dbReference type="InterPro" id="IPR007197">
    <property type="entry name" value="rSAM"/>
</dbReference>
<proteinExistence type="predicted"/>
<dbReference type="Pfam" id="PF02310">
    <property type="entry name" value="B12-binding"/>
    <property type="match status" value="1"/>
</dbReference>
<feature type="domain" description="Radical SAM core" evidence="7">
    <location>
        <begin position="172"/>
        <end position="411"/>
    </location>
</feature>
<dbReference type="SFLD" id="SFLDG01082">
    <property type="entry name" value="B12-binding_domain_containing"/>
    <property type="match status" value="1"/>
</dbReference>
<comment type="cofactor">
    <cofactor evidence="1">
        <name>[4Fe-4S] cluster</name>
        <dbReference type="ChEBI" id="CHEBI:49883"/>
    </cofactor>
</comment>
<dbReference type="PROSITE" id="PS51332">
    <property type="entry name" value="B12_BINDING"/>
    <property type="match status" value="1"/>
</dbReference>
<dbReference type="PROSITE" id="PS51918">
    <property type="entry name" value="RADICAL_SAM"/>
    <property type="match status" value="1"/>
</dbReference>
<keyword evidence="3" id="KW-0479">Metal-binding</keyword>
<dbReference type="RefSeq" id="WP_270896315.1">
    <property type="nucleotide sequence ID" value="NZ_JBHSPF010000015.1"/>
</dbReference>
<dbReference type="Pfam" id="PF13311">
    <property type="entry name" value="DUF4080"/>
    <property type="match status" value="1"/>
</dbReference>
<keyword evidence="9" id="KW-1185">Reference proteome</keyword>
<dbReference type="SMART" id="SM00729">
    <property type="entry name" value="Elp3"/>
    <property type="match status" value="1"/>
</dbReference>
<keyword evidence="2" id="KW-0949">S-adenosyl-L-methionine</keyword>
<dbReference type="InterPro" id="IPR034466">
    <property type="entry name" value="Methyltransferase_Class_B"/>
</dbReference>
<dbReference type="SFLD" id="SFLDS00029">
    <property type="entry name" value="Radical_SAM"/>
    <property type="match status" value="1"/>
</dbReference>
<dbReference type="InterPro" id="IPR025288">
    <property type="entry name" value="DUF4080"/>
</dbReference>
<evidence type="ECO:0000256" key="4">
    <source>
        <dbReference type="ARBA" id="ARBA00023004"/>
    </source>
</evidence>
<dbReference type="CDD" id="cd01335">
    <property type="entry name" value="Radical_SAM"/>
    <property type="match status" value="1"/>
</dbReference>
<dbReference type="InterPro" id="IPR006638">
    <property type="entry name" value="Elp3/MiaA/NifB-like_rSAM"/>
</dbReference>
<dbReference type="EMBL" id="JBHSPF010000015">
    <property type="protein sequence ID" value="MFC5627826.1"/>
    <property type="molecule type" value="Genomic_DNA"/>
</dbReference>
<evidence type="ECO:0000259" key="6">
    <source>
        <dbReference type="PROSITE" id="PS51332"/>
    </source>
</evidence>
<dbReference type="CDD" id="cd02068">
    <property type="entry name" value="radical_SAM_B12_BD"/>
    <property type="match status" value="1"/>
</dbReference>